<evidence type="ECO:0000313" key="1">
    <source>
        <dbReference type="EMBL" id="KFE46395.1"/>
    </source>
</evidence>
<evidence type="ECO:0000313" key="2">
    <source>
        <dbReference type="Proteomes" id="UP000028643"/>
    </source>
</evidence>
<comment type="caution">
    <text evidence="1">The sequence shown here is derived from an EMBL/GenBank/DDBJ whole genome shotgun (WGS) entry which is preliminary data.</text>
</comment>
<protein>
    <submittedName>
        <fullName evidence="1">Uncharacterized protein</fullName>
    </submittedName>
</protein>
<dbReference type="AlphaFoldDB" id="A0A085UT82"/>
<name>A0A085UT82_PSESX</name>
<sequence length="102" mass="11968">MNAPDIQPQKCISMTRFTVSGQYLATINSIFWQSLRWRFVSPIACWNKVPQGWMKFQFGNSPTKNKPQALLPILLKRFSMQVLFFCWCEVAWAGYNTMMMSF</sequence>
<organism evidence="1 2">
    <name type="scientific">Pseudomonas syringae</name>
    <dbReference type="NCBI Taxonomy" id="317"/>
    <lineage>
        <taxon>Bacteria</taxon>
        <taxon>Pseudomonadati</taxon>
        <taxon>Pseudomonadota</taxon>
        <taxon>Gammaproteobacteria</taxon>
        <taxon>Pseudomonadales</taxon>
        <taxon>Pseudomonadaceae</taxon>
        <taxon>Pseudomonas</taxon>
    </lineage>
</organism>
<proteinExistence type="predicted"/>
<dbReference type="EMBL" id="JPQT01000137">
    <property type="protein sequence ID" value="KFE46395.1"/>
    <property type="molecule type" value="Genomic_DNA"/>
</dbReference>
<dbReference type="Proteomes" id="UP000028643">
    <property type="component" value="Unassembled WGS sequence"/>
</dbReference>
<accession>A0A085UT82</accession>
<gene>
    <name evidence="1" type="ORF">IV02_25205</name>
</gene>
<reference evidence="1 2" key="1">
    <citation type="submission" date="2014-07" db="EMBL/GenBank/DDBJ databases">
        <title>Draft Genome Sequences of Environmental Pseudomonas syringae strains.</title>
        <authorList>
            <person name="Baltrus D.A."/>
            <person name="Berge O."/>
            <person name="Morris C."/>
        </authorList>
    </citation>
    <scope>NUCLEOTIDE SEQUENCE [LARGE SCALE GENOMIC DNA]</scope>
    <source>
        <strain evidence="1 2">CEB003</strain>
    </source>
</reference>
<dbReference type="PATRIC" id="fig|317.174.peg.5151"/>